<dbReference type="GO" id="GO:0008360">
    <property type="term" value="P:regulation of cell shape"/>
    <property type="evidence" value="ECO:0007669"/>
    <property type="project" value="UniProtKB-KW"/>
</dbReference>
<evidence type="ECO:0000256" key="1">
    <source>
        <dbReference type="ARBA" id="ARBA00004651"/>
    </source>
</evidence>
<evidence type="ECO:0000256" key="3">
    <source>
        <dbReference type="ARBA" id="ARBA00012374"/>
    </source>
</evidence>
<dbReference type="EMBL" id="CP021416">
    <property type="protein sequence ID" value="ARU49734.1"/>
    <property type="molecule type" value="Genomic_DNA"/>
</dbReference>
<feature type="transmembrane region" description="Helical" evidence="14">
    <location>
        <begin position="7"/>
        <end position="27"/>
    </location>
</feature>
<dbReference type="InterPro" id="IPR003824">
    <property type="entry name" value="UppP"/>
</dbReference>
<evidence type="ECO:0000256" key="12">
    <source>
        <dbReference type="ARBA" id="ARBA00032932"/>
    </source>
</evidence>
<comment type="function">
    <text evidence="14">Catalyzes the dephosphorylation of undecaprenyl diphosphate (UPP). Confers resistance to bacitracin.</text>
</comment>
<dbReference type="NCBIfam" id="NF001389">
    <property type="entry name" value="PRK00281.1-2"/>
    <property type="match status" value="1"/>
</dbReference>
<keyword evidence="7 14" id="KW-0378">Hydrolase</keyword>
<dbReference type="AlphaFoldDB" id="A0A1Y0HQX6"/>
<keyword evidence="8 14" id="KW-1133">Transmembrane helix</keyword>
<organism evidence="15 16">
    <name type="scientific">Sulfurospirillum diekertiae</name>
    <dbReference type="NCBI Taxonomy" id="1854492"/>
    <lineage>
        <taxon>Bacteria</taxon>
        <taxon>Pseudomonadati</taxon>
        <taxon>Campylobacterota</taxon>
        <taxon>Epsilonproteobacteria</taxon>
        <taxon>Campylobacterales</taxon>
        <taxon>Sulfurospirillaceae</taxon>
        <taxon>Sulfurospirillum</taxon>
    </lineage>
</organism>
<evidence type="ECO:0000256" key="8">
    <source>
        <dbReference type="ARBA" id="ARBA00022989"/>
    </source>
</evidence>
<keyword evidence="14" id="KW-0573">Peptidoglycan synthesis</keyword>
<dbReference type="Pfam" id="PF02673">
    <property type="entry name" value="BacA"/>
    <property type="match status" value="1"/>
</dbReference>
<feature type="transmembrane region" description="Helical" evidence="14">
    <location>
        <begin position="112"/>
        <end position="132"/>
    </location>
</feature>
<dbReference type="GO" id="GO:0071555">
    <property type="term" value="P:cell wall organization"/>
    <property type="evidence" value="ECO:0007669"/>
    <property type="project" value="UniProtKB-KW"/>
</dbReference>
<comment type="subcellular location">
    <subcellularLocation>
        <location evidence="1 14">Cell membrane</location>
        <topology evidence="1 14">Multi-pass membrane protein</topology>
    </subcellularLocation>
</comment>
<keyword evidence="5 14" id="KW-1003">Cell membrane</keyword>
<dbReference type="NCBIfam" id="NF001390">
    <property type="entry name" value="PRK00281.1-4"/>
    <property type="match status" value="1"/>
</dbReference>
<dbReference type="GO" id="GO:0046677">
    <property type="term" value="P:response to antibiotic"/>
    <property type="evidence" value="ECO:0007669"/>
    <property type="project" value="UniProtKB-UniRule"/>
</dbReference>
<reference evidence="16" key="1">
    <citation type="submission" date="2017-05" db="EMBL/GenBank/DDBJ databases">
        <title>Dechlorination kinetics govern the competition between two new strains of the genus Sulfurospirillum.</title>
        <authorList>
            <person name="Buttet G.F."/>
            <person name="Murray A.M."/>
            <person name="Goris T."/>
            <person name="Burion M."/>
            <person name="Lin B."/>
            <person name="Rolle M."/>
            <person name="Maillard J."/>
        </authorList>
    </citation>
    <scope>NUCLEOTIDE SEQUENCE [LARGE SCALE GENOMIC DNA]</scope>
    <source>
        <strain evidence="16">SL2-1</strain>
    </source>
</reference>
<evidence type="ECO:0000256" key="4">
    <source>
        <dbReference type="ARBA" id="ARBA00021581"/>
    </source>
</evidence>
<proteinExistence type="inferred from homology"/>
<dbReference type="GO" id="GO:0005886">
    <property type="term" value="C:plasma membrane"/>
    <property type="evidence" value="ECO:0007669"/>
    <property type="project" value="UniProtKB-SubCell"/>
</dbReference>
<comment type="miscellaneous">
    <text evidence="14">Bacitracin is thought to be involved in the inhibition of peptidoglycan synthesis by sequestering undecaprenyl diphosphate, thereby reducing the pool of lipid carrier available.</text>
</comment>
<evidence type="ECO:0000256" key="7">
    <source>
        <dbReference type="ARBA" id="ARBA00022801"/>
    </source>
</evidence>
<feature type="transmembrane region" description="Helical" evidence="14">
    <location>
        <begin position="153"/>
        <end position="172"/>
    </location>
</feature>
<feature type="transmembrane region" description="Helical" evidence="14">
    <location>
        <begin position="250"/>
        <end position="271"/>
    </location>
</feature>
<accession>A0A1Y0HQX6</accession>
<evidence type="ECO:0000256" key="6">
    <source>
        <dbReference type="ARBA" id="ARBA00022692"/>
    </source>
</evidence>
<evidence type="ECO:0000256" key="2">
    <source>
        <dbReference type="ARBA" id="ARBA00010621"/>
    </source>
</evidence>
<feature type="transmembrane region" description="Helical" evidence="14">
    <location>
        <begin position="57"/>
        <end position="76"/>
    </location>
</feature>
<keyword evidence="9 14" id="KW-0472">Membrane</keyword>
<feature type="transmembrane region" description="Helical" evidence="14">
    <location>
        <begin position="192"/>
        <end position="210"/>
    </location>
</feature>
<evidence type="ECO:0000256" key="5">
    <source>
        <dbReference type="ARBA" id="ARBA00022475"/>
    </source>
</evidence>
<dbReference type="GO" id="GO:0050380">
    <property type="term" value="F:undecaprenyl-diphosphatase activity"/>
    <property type="evidence" value="ECO:0007669"/>
    <property type="project" value="UniProtKB-UniRule"/>
</dbReference>
<keyword evidence="10 14" id="KW-0046">Antibiotic resistance</keyword>
<protein>
    <recommendedName>
        <fullName evidence="4 14">Undecaprenyl-diphosphatase</fullName>
        <ecNumber evidence="3 14">3.6.1.27</ecNumber>
    </recommendedName>
    <alternativeName>
        <fullName evidence="12 14">Bacitracin resistance protein</fullName>
    </alternativeName>
    <alternativeName>
        <fullName evidence="11 14">Undecaprenyl pyrophosphate phosphatase</fullName>
    </alternativeName>
</protein>
<evidence type="ECO:0000256" key="9">
    <source>
        <dbReference type="ARBA" id="ARBA00023136"/>
    </source>
</evidence>
<evidence type="ECO:0000256" key="14">
    <source>
        <dbReference type="HAMAP-Rule" id="MF_01006"/>
    </source>
</evidence>
<feature type="transmembrane region" description="Helical" evidence="14">
    <location>
        <begin position="222"/>
        <end position="244"/>
    </location>
</feature>
<sequence length="272" mass="30685">MLMLQSFFILHVGFFVDILQSIIMGIVEGFTEFLPVSSTGHMIIVGDWLGVKQDNFIKAYEIIIQFAAILAVVLNYKEKFSPKKIDLWMKLAVAFFPLGLVGFIFAKQVKELFSIEIVAIMFIIGGVIFLMVEKYYKPKEHFIDDVEKVSYKQAFWIGIAQIFALIPGTSRAGSTIIGAMLVGLTRKASAEFSFLLAFPVMCATTGYDIVKHRHELFTDTNFTVLAIGFVVSFIVAYGTIKLFLQFLQKFTFVSFGIYRIIFGVALLAYYAQ</sequence>
<dbReference type="Proteomes" id="UP000196005">
    <property type="component" value="Chromosome"/>
</dbReference>
<comment type="similarity">
    <text evidence="2 14">Belongs to the UppP family.</text>
</comment>
<evidence type="ECO:0000256" key="10">
    <source>
        <dbReference type="ARBA" id="ARBA00023251"/>
    </source>
</evidence>
<dbReference type="PANTHER" id="PTHR30622">
    <property type="entry name" value="UNDECAPRENYL-DIPHOSPHATASE"/>
    <property type="match status" value="1"/>
</dbReference>
<dbReference type="KEGG" id="suls:Sdiek1_2585"/>
<evidence type="ECO:0000313" key="16">
    <source>
        <dbReference type="Proteomes" id="UP000196005"/>
    </source>
</evidence>
<evidence type="ECO:0000256" key="13">
    <source>
        <dbReference type="ARBA" id="ARBA00047594"/>
    </source>
</evidence>
<evidence type="ECO:0000256" key="11">
    <source>
        <dbReference type="ARBA" id="ARBA00032707"/>
    </source>
</evidence>
<evidence type="ECO:0000313" key="15">
    <source>
        <dbReference type="EMBL" id="ARU49734.1"/>
    </source>
</evidence>
<comment type="catalytic activity">
    <reaction evidence="13 14">
        <text>di-trans,octa-cis-undecaprenyl diphosphate + H2O = di-trans,octa-cis-undecaprenyl phosphate + phosphate + H(+)</text>
        <dbReference type="Rhea" id="RHEA:28094"/>
        <dbReference type="ChEBI" id="CHEBI:15377"/>
        <dbReference type="ChEBI" id="CHEBI:15378"/>
        <dbReference type="ChEBI" id="CHEBI:43474"/>
        <dbReference type="ChEBI" id="CHEBI:58405"/>
        <dbReference type="ChEBI" id="CHEBI:60392"/>
        <dbReference type="EC" id="3.6.1.27"/>
    </reaction>
</comment>
<gene>
    <name evidence="14" type="primary">uppP</name>
    <name evidence="15" type="ORF">Sdiek1_2585</name>
</gene>
<dbReference type="PANTHER" id="PTHR30622:SF3">
    <property type="entry name" value="UNDECAPRENYL-DIPHOSPHATASE"/>
    <property type="match status" value="1"/>
</dbReference>
<keyword evidence="14" id="KW-0133">Cell shape</keyword>
<keyword evidence="14" id="KW-0961">Cell wall biogenesis/degradation</keyword>
<feature type="transmembrane region" description="Helical" evidence="14">
    <location>
        <begin position="88"/>
        <end position="106"/>
    </location>
</feature>
<dbReference type="EC" id="3.6.1.27" evidence="3 14"/>
<keyword evidence="16" id="KW-1185">Reference proteome</keyword>
<dbReference type="HAMAP" id="MF_01006">
    <property type="entry name" value="Undec_diphosphatase"/>
    <property type="match status" value="1"/>
</dbReference>
<dbReference type="GO" id="GO:0009252">
    <property type="term" value="P:peptidoglycan biosynthetic process"/>
    <property type="evidence" value="ECO:0007669"/>
    <property type="project" value="UniProtKB-KW"/>
</dbReference>
<keyword evidence="6 14" id="KW-0812">Transmembrane</keyword>
<name>A0A1Y0HQX6_9BACT</name>